<evidence type="ECO:0000313" key="1">
    <source>
        <dbReference type="EMBL" id="GAF83606.1"/>
    </source>
</evidence>
<sequence>MALSVKRVLRRAFCHFRSDEDCARSQIGCARGYFVQEHADKVRLSRAYITCKEFAINFGTTSFNVVSPLIDSVSKETAILSFNPYLARILRTDMVSSTPEMAYAPSDAVPEEIGGVLCVVVVADRLNQISRLDDKSWPLTRKC</sequence>
<protein>
    <submittedName>
        <fullName evidence="1">Uncharacterized protein</fullName>
    </submittedName>
</protein>
<organism evidence="1">
    <name type="scientific">marine sediment metagenome</name>
    <dbReference type="NCBI Taxonomy" id="412755"/>
    <lineage>
        <taxon>unclassified sequences</taxon>
        <taxon>metagenomes</taxon>
        <taxon>ecological metagenomes</taxon>
    </lineage>
</organism>
<dbReference type="EMBL" id="BARS01007482">
    <property type="protein sequence ID" value="GAF83606.1"/>
    <property type="molecule type" value="Genomic_DNA"/>
</dbReference>
<accession>X0T8F3</accession>
<comment type="caution">
    <text evidence="1">The sequence shown here is derived from an EMBL/GenBank/DDBJ whole genome shotgun (WGS) entry which is preliminary data.</text>
</comment>
<gene>
    <name evidence="1" type="ORF">S01H1_14393</name>
</gene>
<proteinExistence type="predicted"/>
<dbReference type="AlphaFoldDB" id="X0T8F3"/>
<name>X0T8F3_9ZZZZ</name>
<reference evidence="1" key="1">
    <citation type="journal article" date="2014" name="Front. Microbiol.">
        <title>High frequency of phylogenetically diverse reductive dehalogenase-homologous genes in deep subseafloor sedimentary metagenomes.</title>
        <authorList>
            <person name="Kawai M."/>
            <person name="Futagami T."/>
            <person name="Toyoda A."/>
            <person name="Takaki Y."/>
            <person name="Nishi S."/>
            <person name="Hori S."/>
            <person name="Arai W."/>
            <person name="Tsubouchi T."/>
            <person name="Morono Y."/>
            <person name="Uchiyama I."/>
            <person name="Ito T."/>
            <person name="Fujiyama A."/>
            <person name="Inagaki F."/>
            <person name="Takami H."/>
        </authorList>
    </citation>
    <scope>NUCLEOTIDE SEQUENCE</scope>
    <source>
        <strain evidence="1">Expedition CK06-06</strain>
    </source>
</reference>